<dbReference type="PROSITE" id="PS50048">
    <property type="entry name" value="ZN2_CY6_FUNGAL_2"/>
    <property type="match status" value="1"/>
</dbReference>
<feature type="region of interest" description="Disordered" evidence="3">
    <location>
        <begin position="173"/>
        <end position="192"/>
    </location>
</feature>
<feature type="region of interest" description="Disordered" evidence="3">
    <location>
        <begin position="1"/>
        <end position="38"/>
    </location>
</feature>
<dbReference type="PANTHER" id="PTHR47783:SF1">
    <property type="entry name" value="ZN(II)2CYS6 TRANSCRIPTION FACTOR (EUROFUNG)"/>
    <property type="match status" value="1"/>
</dbReference>
<feature type="region of interest" description="Disordered" evidence="3">
    <location>
        <begin position="817"/>
        <end position="836"/>
    </location>
</feature>
<dbReference type="CDD" id="cd00067">
    <property type="entry name" value="GAL4"/>
    <property type="match status" value="1"/>
</dbReference>
<dbReference type="InParanoid" id="A0A194XND6"/>
<dbReference type="KEGG" id="psco:LY89DRAFT_576660"/>
<dbReference type="SMART" id="SM00066">
    <property type="entry name" value="GAL4"/>
    <property type="match status" value="1"/>
</dbReference>
<reference evidence="5 6" key="1">
    <citation type="submission" date="2015-10" db="EMBL/GenBank/DDBJ databases">
        <title>Full genome of DAOMC 229536 Phialocephala scopiformis, a fungal endophyte of spruce producing the potent anti-insectan compound rugulosin.</title>
        <authorList>
            <consortium name="DOE Joint Genome Institute"/>
            <person name="Walker A.K."/>
            <person name="Frasz S.L."/>
            <person name="Seifert K.A."/>
            <person name="Miller J.D."/>
            <person name="Mondo S.J."/>
            <person name="Labutti K."/>
            <person name="Lipzen A."/>
            <person name="Dockter R."/>
            <person name="Kennedy M."/>
            <person name="Grigoriev I.V."/>
            <person name="Spatafora J.W."/>
        </authorList>
    </citation>
    <scope>NUCLEOTIDE SEQUENCE [LARGE SCALE GENOMIC DNA]</scope>
    <source>
        <strain evidence="5 6">CBS 120377</strain>
    </source>
</reference>
<feature type="compositionally biased region" description="Polar residues" evidence="3">
    <location>
        <begin position="655"/>
        <end position="673"/>
    </location>
</feature>
<feature type="compositionally biased region" description="Basic and acidic residues" evidence="3">
    <location>
        <begin position="84"/>
        <end position="97"/>
    </location>
</feature>
<feature type="compositionally biased region" description="Acidic residues" evidence="3">
    <location>
        <begin position="98"/>
        <end position="108"/>
    </location>
</feature>
<accession>A0A194XND6</accession>
<protein>
    <recommendedName>
        <fullName evidence="4">Zn(2)-C6 fungal-type domain-containing protein</fullName>
    </recommendedName>
</protein>
<dbReference type="OrthoDB" id="2354469at2759"/>
<feature type="region of interest" description="Disordered" evidence="3">
    <location>
        <begin position="84"/>
        <end position="167"/>
    </location>
</feature>
<dbReference type="AlphaFoldDB" id="A0A194XND6"/>
<sequence length="1017" mass="112239">MSTSSTASAQHQQQQIPLPPPKQIRFVNNEGQPPAKRRRINAACRTCRKRKTRCDGKRPLCSTCTENGHDCLGYADAPEGVLKKERKSEDLSSRRIEDYDDGYDEDDKSSEGTTKIEPGTVSRHHPNRASLNGSPDLRRVESNGQSYFDANATPRRNTADSARRTASFDKYRESAVFSDDGPSPLERTPPLHTESHRVPYFRYFGPTAIVPGFKQMVVSVREHRRSTGAGSAVALSPGSDGLGRSGSVYGGTPSQAGTEPRSSIDMPIYDPTDPSPVNKLIIHLIETFFAHLGSNYPFLRRKSFMQRVEEKSAEPILVDAVCGLAARFSDHSLLAQSHDPPYPKSEYGHIYAQRAKAAVVDTFPCPTVAAVQACLLLAYEGFGANQDSALWMYLGCAIRMAVDLGLQKLDGVKHQGQKDPGYRRSSNDMIQSNPPSTITAQEKKEIEQERIDTLWAVFMLDRVISSGTGRPVTLRDEDFELTFPEITANPDSGWPNPFPALIQIIHLYGRVSDLLNNIRDVQDVTPKKIEGLSGMEKDLTQLYQKLDHRLTFNAANFQHYVKSGEGTNFILVHFWFHTLIMLLHQPTLMHSFEGQILSLLPNSRELSMSSAKTIADILAFAELIDPRSFIGNPFTSQPMYIAACAFLMESAAHTSSQPTSRDASPPRSGNSRTPVKDTKATQKMNEQKQKHTLLASAANQNYQRCYKALQQLETYWAGTRYILVALDQKAKGIWDPETYTEQEYESTKIRHEMIPGWQGKLSMAAPSPRLADLRSPRMDNLPGSPAIDPTTAIGWSLTGTTNSPSSNLTFMYQNMTEAAQPPPPAAPSPGNMIYDPIRQSLPEAPAASTSTSHYSRYGYQPRRQHSQPMPPPAPKFSSIAADAASTSDAEMLLGLQNTAYSHATPGSHHSYEHAASQSMTSPSSTRQQDSSTNPYDFQPQGNTPGVYPNSTSYLSMGGVGDMMMESQEIDMSTLGGDMMPWLEYLPHDVLNFFDNNGNVGQAGMSSNVDLGMGRNNG</sequence>
<feature type="region of interest" description="Disordered" evidence="3">
    <location>
        <begin position="655"/>
        <end position="689"/>
    </location>
</feature>
<feature type="domain" description="Zn(2)-C6 fungal-type" evidence="4">
    <location>
        <begin position="43"/>
        <end position="71"/>
    </location>
</feature>
<dbReference type="PROSITE" id="PS00463">
    <property type="entry name" value="ZN2_CY6_FUNGAL_1"/>
    <property type="match status" value="1"/>
</dbReference>
<organism evidence="5 6">
    <name type="scientific">Mollisia scopiformis</name>
    <name type="common">Conifer needle endophyte fungus</name>
    <name type="synonym">Phialocephala scopiformis</name>
    <dbReference type="NCBI Taxonomy" id="149040"/>
    <lineage>
        <taxon>Eukaryota</taxon>
        <taxon>Fungi</taxon>
        <taxon>Dikarya</taxon>
        <taxon>Ascomycota</taxon>
        <taxon>Pezizomycotina</taxon>
        <taxon>Leotiomycetes</taxon>
        <taxon>Helotiales</taxon>
        <taxon>Mollisiaceae</taxon>
        <taxon>Mollisia</taxon>
    </lineage>
</organism>
<dbReference type="RefSeq" id="XP_018076016.1">
    <property type="nucleotide sequence ID" value="XM_018208848.1"/>
</dbReference>
<evidence type="ECO:0000256" key="3">
    <source>
        <dbReference type="SAM" id="MobiDB-lite"/>
    </source>
</evidence>
<dbReference type="GO" id="GO:0008270">
    <property type="term" value="F:zinc ion binding"/>
    <property type="evidence" value="ECO:0007669"/>
    <property type="project" value="InterPro"/>
</dbReference>
<dbReference type="SUPFAM" id="SSF57701">
    <property type="entry name" value="Zn2/Cys6 DNA-binding domain"/>
    <property type="match status" value="1"/>
</dbReference>
<feature type="compositionally biased region" description="Polar residues" evidence="3">
    <location>
        <begin position="142"/>
        <end position="156"/>
    </location>
</feature>
<evidence type="ECO:0000313" key="6">
    <source>
        <dbReference type="Proteomes" id="UP000070700"/>
    </source>
</evidence>
<feature type="region of interest" description="Disordered" evidence="3">
    <location>
        <begin position="860"/>
        <end position="880"/>
    </location>
</feature>
<feature type="compositionally biased region" description="Polar residues" evidence="3">
    <location>
        <begin position="252"/>
        <end position="261"/>
    </location>
</feature>
<feature type="region of interest" description="Disordered" evidence="3">
    <location>
        <begin position="415"/>
        <end position="435"/>
    </location>
</feature>
<keyword evidence="1" id="KW-0479">Metal-binding</keyword>
<proteinExistence type="predicted"/>
<feature type="compositionally biased region" description="Basic and acidic residues" evidence="3">
    <location>
        <begin position="415"/>
        <end position="426"/>
    </location>
</feature>
<feature type="region of interest" description="Disordered" evidence="3">
    <location>
        <begin position="226"/>
        <end position="264"/>
    </location>
</feature>
<name>A0A194XND6_MOLSC</name>
<evidence type="ECO:0000256" key="1">
    <source>
        <dbReference type="ARBA" id="ARBA00022723"/>
    </source>
</evidence>
<dbReference type="InterPro" id="IPR007219">
    <property type="entry name" value="XnlR_reg_dom"/>
</dbReference>
<dbReference type="PANTHER" id="PTHR47783">
    <property type="entry name" value="ZN(II)2CYS6 TRANSCRIPTION FACTOR (EUROFUNG)-RELATED"/>
    <property type="match status" value="1"/>
</dbReference>
<dbReference type="GO" id="GO:0003677">
    <property type="term" value="F:DNA binding"/>
    <property type="evidence" value="ECO:0007669"/>
    <property type="project" value="InterPro"/>
</dbReference>
<feature type="compositionally biased region" description="Basic and acidic residues" evidence="3">
    <location>
        <begin position="157"/>
        <end position="167"/>
    </location>
</feature>
<evidence type="ECO:0000259" key="4">
    <source>
        <dbReference type="PROSITE" id="PS50048"/>
    </source>
</evidence>
<evidence type="ECO:0000256" key="2">
    <source>
        <dbReference type="ARBA" id="ARBA00023242"/>
    </source>
</evidence>
<feature type="compositionally biased region" description="Basic and acidic residues" evidence="3">
    <location>
        <begin position="674"/>
        <end position="689"/>
    </location>
</feature>
<dbReference type="Proteomes" id="UP000070700">
    <property type="component" value="Unassembled WGS sequence"/>
</dbReference>
<keyword evidence="2" id="KW-0539">Nucleus</keyword>
<gene>
    <name evidence="5" type="ORF">LY89DRAFT_576660</name>
</gene>
<feature type="region of interest" description="Disordered" evidence="3">
    <location>
        <begin position="903"/>
        <end position="952"/>
    </location>
</feature>
<dbReference type="Pfam" id="PF04082">
    <property type="entry name" value="Fungal_trans"/>
    <property type="match status" value="1"/>
</dbReference>
<dbReference type="SMART" id="SM00906">
    <property type="entry name" value="Fungal_trans"/>
    <property type="match status" value="1"/>
</dbReference>
<dbReference type="InterPro" id="IPR001138">
    <property type="entry name" value="Zn2Cys6_DnaBD"/>
</dbReference>
<dbReference type="Gene3D" id="4.10.240.10">
    <property type="entry name" value="Zn(2)-C6 fungal-type DNA-binding domain"/>
    <property type="match status" value="1"/>
</dbReference>
<dbReference type="GO" id="GO:0006351">
    <property type="term" value="P:DNA-templated transcription"/>
    <property type="evidence" value="ECO:0007669"/>
    <property type="project" value="InterPro"/>
</dbReference>
<dbReference type="CDD" id="cd12148">
    <property type="entry name" value="fungal_TF_MHR"/>
    <property type="match status" value="1"/>
</dbReference>
<keyword evidence="6" id="KW-1185">Reference proteome</keyword>
<dbReference type="EMBL" id="KQ947407">
    <property type="protein sequence ID" value="KUJ21661.1"/>
    <property type="molecule type" value="Genomic_DNA"/>
</dbReference>
<dbReference type="InterPro" id="IPR036864">
    <property type="entry name" value="Zn2-C6_fun-type_DNA-bd_sf"/>
</dbReference>
<feature type="compositionally biased region" description="Polar residues" evidence="3">
    <location>
        <begin position="915"/>
        <end position="952"/>
    </location>
</feature>
<dbReference type="GO" id="GO:0000981">
    <property type="term" value="F:DNA-binding transcription factor activity, RNA polymerase II-specific"/>
    <property type="evidence" value="ECO:0007669"/>
    <property type="project" value="InterPro"/>
</dbReference>
<evidence type="ECO:0000313" key="5">
    <source>
        <dbReference type="EMBL" id="KUJ21661.1"/>
    </source>
</evidence>
<dbReference type="GeneID" id="28818574"/>
<dbReference type="Pfam" id="PF00172">
    <property type="entry name" value="Zn_clus"/>
    <property type="match status" value="1"/>
</dbReference>